<feature type="signal peptide" evidence="5">
    <location>
        <begin position="1"/>
        <end position="24"/>
    </location>
</feature>
<keyword evidence="4" id="KW-0572">Peptidoglycan-anchor</keyword>
<evidence type="ECO:0000256" key="3">
    <source>
        <dbReference type="ARBA" id="ARBA00022729"/>
    </source>
</evidence>
<name>A0A7I8DLU9_9FIRM</name>
<proteinExistence type="predicted"/>
<dbReference type="PROSITE" id="PS51257">
    <property type="entry name" value="PROKAR_LIPOPROTEIN"/>
    <property type="match status" value="1"/>
</dbReference>
<evidence type="ECO:0000313" key="8">
    <source>
        <dbReference type="Proteomes" id="UP000515703"/>
    </source>
</evidence>
<accession>A0A7I8DLU9</accession>
<evidence type="ECO:0000256" key="1">
    <source>
        <dbReference type="ARBA" id="ARBA00022512"/>
    </source>
</evidence>
<dbReference type="EMBL" id="AP023368">
    <property type="protein sequence ID" value="BCJ98005.1"/>
    <property type="molecule type" value="Genomic_DNA"/>
</dbReference>
<dbReference type="Pfam" id="PF00746">
    <property type="entry name" value="Gram_pos_anchor"/>
    <property type="match status" value="1"/>
</dbReference>
<dbReference type="Proteomes" id="UP000515703">
    <property type="component" value="Chromosome"/>
</dbReference>
<dbReference type="NCBIfam" id="TIGR04383">
    <property type="entry name" value="acidic_w_LPXTA"/>
    <property type="match status" value="2"/>
</dbReference>
<dbReference type="InterPro" id="IPR019931">
    <property type="entry name" value="LPXTG_anchor"/>
</dbReference>
<dbReference type="KEGG" id="acht:bsdcttw_10460"/>
<keyword evidence="8" id="KW-1185">Reference proteome</keyword>
<protein>
    <recommendedName>
        <fullName evidence="6">Gram-positive cocci surface proteins LPxTG domain-containing protein</fullName>
    </recommendedName>
</protein>
<evidence type="ECO:0000259" key="6">
    <source>
        <dbReference type="Pfam" id="PF00746"/>
    </source>
</evidence>
<feature type="chain" id="PRO_5029716737" description="Gram-positive cocci surface proteins LPxTG domain-containing protein" evidence="5">
    <location>
        <begin position="25"/>
        <end position="463"/>
    </location>
</feature>
<organism evidence="7 8">
    <name type="scientific">Anaerocolumna chitinilytica</name>
    <dbReference type="NCBI Taxonomy" id="1727145"/>
    <lineage>
        <taxon>Bacteria</taxon>
        <taxon>Bacillati</taxon>
        <taxon>Bacillota</taxon>
        <taxon>Clostridia</taxon>
        <taxon>Lachnospirales</taxon>
        <taxon>Lachnospiraceae</taxon>
        <taxon>Anaerocolumna</taxon>
    </lineage>
</organism>
<dbReference type="AlphaFoldDB" id="A0A7I8DLU9"/>
<sequence length="463" mass="52036">MKKAGVILLAFALIACLFPLSVKASETTDFSTDLTAYLTLLSEERGKEVTKDDIEYVLNIYSESLTDFDSVAGLKDYLGEVVKADYSNLTNIYEKYSLDQNSLTALLEDNGETLDDYIFLNELEASIAFYQDSKTEQEAGFEDKLNTYLSDISAIRGFTVSRDSIEAFLSRYEMSLSDMETVADLKDFLGDVIKSDLSNLDYFQTEYGLSKSDIESRLGTINKTLNDYVFMDDLEYDILDNDDGKITYKYMMDMFEEYYPGITDKLGLTEEEFTKAYQYFTTLKDYYSSEETMNKMLTLMGRLQTIMESLPESEDKITLDQINEMQDIYKEMQDILKIKISYSILENGKKVPLTLLDLINGKDLENAVLSVDIYTDSNDLLMDFNLSADMFGELLEDVKDTPVTDTDSTGGKTISTAVKTITGGKLPKTASNYTAMIIIGALLTVAGTALKLNRKKGDEANAA</sequence>
<keyword evidence="1" id="KW-0134">Cell wall</keyword>
<reference evidence="7 8" key="1">
    <citation type="submission" date="2020-08" db="EMBL/GenBank/DDBJ databases">
        <title>Draft genome sequencing of an Anaerocolumna strain isolated from anoxic soil subjected to BSD treatment.</title>
        <authorList>
            <person name="Uek A."/>
            <person name="Tonouchi A."/>
        </authorList>
    </citation>
    <scope>NUCLEOTIDE SEQUENCE [LARGE SCALE GENOMIC DNA]</scope>
    <source>
        <strain evidence="7 8">CTTW</strain>
    </source>
</reference>
<evidence type="ECO:0000256" key="4">
    <source>
        <dbReference type="ARBA" id="ARBA00023088"/>
    </source>
</evidence>
<dbReference type="InterPro" id="IPR030832">
    <property type="entry name" value="Acidic_LPXTA"/>
</dbReference>
<evidence type="ECO:0000256" key="2">
    <source>
        <dbReference type="ARBA" id="ARBA00022525"/>
    </source>
</evidence>
<keyword evidence="2" id="KW-0964">Secreted</keyword>
<feature type="domain" description="Gram-positive cocci surface proteins LPxTG" evidence="6">
    <location>
        <begin position="422"/>
        <end position="458"/>
    </location>
</feature>
<evidence type="ECO:0000313" key="7">
    <source>
        <dbReference type="EMBL" id="BCJ98005.1"/>
    </source>
</evidence>
<keyword evidence="3 5" id="KW-0732">Signal</keyword>
<evidence type="ECO:0000256" key="5">
    <source>
        <dbReference type="SAM" id="SignalP"/>
    </source>
</evidence>
<reference evidence="7 8" key="2">
    <citation type="submission" date="2020-08" db="EMBL/GenBank/DDBJ databases">
        <authorList>
            <person name="Ueki A."/>
            <person name="Tonouchi A."/>
        </authorList>
    </citation>
    <scope>NUCLEOTIDE SEQUENCE [LARGE SCALE GENOMIC DNA]</scope>
    <source>
        <strain evidence="7 8">CTTW</strain>
    </source>
</reference>
<gene>
    <name evidence="7" type="ORF">bsdcttw_10460</name>
</gene>
<dbReference type="RefSeq" id="WP_185258367.1">
    <property type="nucleotide sequence ID" value="NZ_AP023368.1"/>
</dbReference>